<organism evidence="2 3">
    <name type="scientific">Litorivivens lipolytica</name>
    <dbReference type="NCBI Taxonomy" id="1524264"/>
    <lineage>
        <taxon>Bacteria</taxon>
        <taxon>Pseudomonadati</taxon>
        <taxon>Pseudomonadota</taxon>
        <taxon>Gammaproteobacteria</taxon>
        <taxon>Litorivivens</taxon>
    </lineage>
</organism>
<dbReference type="InterPro" id="IPR056174">
    <property type="entry name" value="SpoVR_N"/>
</dbReference>
<sequence length="460" mass="52955">MSDMSHSLAETIPRMEALAVEQGLKFFPVDFELVPPSFMMEVAVYGLPVRMPHWSFGLRWIYQMIQHRMGHSKIFEVVFPGNPNRAYLVNTNSLHENTLVVAHVLGHADFSRNNIAFARSQDEVGYHIVEQAASHAHRIEEVIKEFGEQRVEQVLDCALSLEPHIDTQQPFNRKEFPRKHVVEDKPAAEGFHARYADLPGEESAPSEPRVSNAPIPPKPEKDLLWFIAHYAPEMEEWERDIFLAVRKEAWYFQPVFNCQIMNEGWASYWHSRLLREADFLPSSMYVDCMKTHSDVVSPYAGDQQVALKLNPYHVGYVMWEKIIKEQGVESARRIMEQEDDFGFIRNHLSRELADDMKLFSFNAKRNGEIKVAENSLDALHENILAPKFNFGAPRVFVEELKNDGTLILRHESGIDGRGLEIERARKVLQYIAAVWKRPVKLLTLDGEDNEAWISSEAESS</sequence>
<reference evidence="2 3" key="1">
    <citation type="submission" date="2020-08" db="EMBL/GenBank/DDBJ databases">
        <title>Genomic Encyclopedia of Type Strains, Phase III (KMG-III): the genomes of soil and plant-associated and newly described type strains.</title>
        <authorList>
            <person name="Whitman W."/>
        </authorList>
    </citation>
    <scope>NUCLEOTIDE SEQUENCE [LARGE SCALE GENOMIC DNA]</scope>
    <source>
        <strain evidence="2 3">CECT 8654</strain>
    </source>
</reference>
<dbReference type="EMBL" id="JACHWY010000003">
    <property type="protein sequence ID" value="MBB3048317.1"/>
    <property type="molecule type" value="Genomic_DNA"/>
</dbReference>
<protein>
    <submittedName>
        <fullName evidence="2">Stage V sporulation protein R</fullName>
    </submittedName>
</protein>
<name>A0A7W4Z6K9_9GAMM</name>
<gene>
    <name evidence="2" type="ORF">FHR99_002591</name>
</gene>
<accession>A0A7W4Z6K9</accession>
<proteinExistence type="predicted"/>
<dbReference type="Proteomes" id="UP000537130">
    <property type="component" value="Unassembled WGS sequence"/>
</dbReference>
<evidence type="ECO:0000313" key="3">
    <source>
        <dbReference type="Proteomes" id="UP000537130"/>
    </source>
</evidence>
<dbReference type="InterPro" id="IPR007390">
    <property type="entry name" value="Spore_V_R"/>
</dbReference>
<dbReference type="Pfam" id="PF04293">
    <property type="entry name" value="SpoVR"/>
    <property type="match status" value="1"/>
</dbReference>
<dbReference type="PANTHER" id="PTHR30029">
    <property type="entry name" value="STAGE V SPORULATION PROTEIN R"/>
    <property type="match status" value="1"/>
</dbReference>
<dbReference type="RefSeq" id="WP_246386922.1">
    <property type="nucleotide sequence ID" value="NZ_JACHWY010000003.1"/>
</dbReference>
<keyword evidence="3" id="KW-1185">Reference proteome</keyword>
<dbReference type="PANTHER" id="PTHR30029:SF2">
    <property type="entry name" value="STAGE V SPORULATION PROTEIN R"/>
    <property type="match status" value="1"/>
</dbReference>
<evidence type="ECO:0000259" key="1">
    <source>
        <dbReference type="Pfam" id="PF04293"/>
    </source>
</evidence>
<evidence type="ECO:0000313" key="2">
    <source>
        <dbReference type="EMBL" id="MBB3048317.1"/>
    </source>
</evidence>
<dbReference type="AlphaFoldDB" id="A0A7W4Z6K9"/>
<feature type="domain" description="SpoVR protein-like N-terminal" evidence="1">
    <location>
        <begin position="7"/>
        <end position="374"/>
    </location>
</feature>
<comment type="caution">
    <text evidence="2">The sequence shown here is derived from an EMBL/GenBank/DDBJ whole genome shotgun (WGS) entry which is preliminary data.</text>
</comment>